<dbReference type="Proteomes" id="UP001381693">
    <property type="component" value="Unassembled WGS sequence"/>
</dbReference>
<evidence type="ECO:0000313" key="1">
    <source>
        <dbReference type="EMBL" id="KAK7069455.1"/>
    </source>
</evidence>
<protein>
    <submittedName>
        <fullName evidence="1">Uncharacterized protein</fullName>
    </submittedName>
</protein>
<organism evidence="1 2">
    <name type="scientific">Halocaridina rubra</name>
    <name type="common">Hawaiian red shrimp</name>
    <dbReference type="NCBI Taxonomy" id="373956"/>
    <lineage>
        <taxon>Eukaryota</taxon>
        <taxon>Metazoa</taxon>
        <taxon>Ecdysozoa</taxon>
        <taxon>Arthropoda</taxon>
        <taxon>Crustacea</taxon>
        <taxon>Multicrustacea</taxon>
        <taxon>Malacostraca</taxon>
        <taxon>Eumalacostraca</taxon>
        <taxon>Eucarida</taxon>
        <taxon>Decapoda</taxon>
        <taxon>Pleocyemata</taxon>
        <taxon>Caridea</taxon>
        <taxon>Atyoidea</taxon>
        <taxon>Atyidae</taxon>
        <taxon>Halocaridina</taxon>
    </lineage>
</organism>
<sequence length="117" mass="12081">SQSLGHPGTPLFTSPSATSSVSCPILPFTSGNAFGATTCPVITTATTTIHSNGHCPVLPSGVTCPVLSFSCGCDVTRGKCPTECGYYYTPQPLYGPHSAQLLPNYSCLGIASDAWHN</sequence>
<reference evidence="1 2" key="1">
    <citation type="submission" date="2023-11" db="EMBL/GenBank/DDBJ databases">
        <title>Halocaridina rubra genome assembly.</title>
        <authorList>
            <person name="Smith C."/>
        </authorList>
    </citation>
    <scope>NUCLEOTIDE SEQUENCE [LARGE SCALE GENOMIC DNA]</scope>
    <source>
        <strain evidence="1">EP-1</strain>
        <tissue evidence="1">Whole</tissue>
    </source>
</reference>
<name>A0AAN8WZV8_HALRR</name>
<gene>
    <name evidence="1" type="ORF">SK128_013933</name>
</gene>
<dbReference type="EMBL" id="JAXCGZ010016407">
    <property type="protein sequence ID" value="KAK7069455.1"/>
    <property type="molecule type" value="Genomic_DNA"/>
</dbReference>
<comment type="caution">
    <text evidence="1">The sequence shown here is derived from an EMBL/GenBank/DDBJ whole genome shotgun (WGS) entry which is preliminary data.</text>
</comment>
<dbReference type="AlphaFoldDB" id="A0AAN8WZV8"/>
<proteinExistence type="predicted"/>
<accession>A0AAN8WZV8</accession>
<evidence type="ECO:0000313" key="2">
    <source>
        <dbReference type="Proteomes" id="UP001381693"/>
    </source>
</evidence>
<keyword evidence="2" id="KW-1185">Reference proteome</keyword>
<feature type="non-terminal residue" evidence="1">
    <location>
        <position position="1"/>
    </location>
</feature>